<dbReference type="Gene3D" id="3.90.1210.10">
    <property type="entry name" value="Antifreeze-like/N-acetylneuraminic acid synthase C-terminal domain"/>
    <property type="match status" value="1"/>
</dbReference>
<dbReference type="PANTHER" id="PTHR36307:SF1">
    <property type="entry name" value="FLAGELLA BASAL BODY P-RING FORMATION PROTEIN FLGA"/>
    <property type="match status" value="1"/>
</dbReference>
<comment type="subcellular location">
    <subcellularLocation>
        <location evidence="1 7">Periplasm</location>
    </subcellularLocation>
</comment>
<evidence type="ECO:0000256" key="6">
    <source>
        <dbReference type="ARBA" id="ARBA00025643"/>
    </source>
</evidence>
<dbReference type="EMBL" id="FNVQ01000002">
    <property type="protein sequence ID" value="SEG58824.1"/>
    <property type="molecule type" value="Genomic_DNA"/>
</dbReference>
<sequence length="248" mass="27250">MPYRNALHNQDSGVNFRNIILFGVLIATFLAFPSRPSVAASDINSDIENQVKSTIEETYRSRVPDSRTKVTVNPTNRTLSLTPCNHSLAIDLPFASGERITAKVSCSSPRPWSLFVTARVEQFIDVVTAARPIPRNSKIQAAALTLTEQNVTRLRGDYFTRLQDVAGQTARTPIDNGEVITPRSLEATLAVRRGDQVTLEALKGSLVIRTKGIAQEDGHLNQQIDVKNLRSGRELRGTVTGPGTVRMD</sequence>
<keyword evidence="7" id="KW-1005">Bacterial flagellum biogenesis</keyword>
<keyword evidence="4" id="KW-0732">Signal</keyword>
<dbReference type="NCBIfam" id="TIGR03170">
    <property type="entry name" value="flgA_cterm"/>
    <property type="match status" value="1"/>
</dbReference>
<dbReference type="InterPro" id="IPR041231">
    <property type="entry name" value="FlgA_N"/>
</dbReference>
<dbReference type="InterPro" id="IPR039246">
    <property type="entry name" value="Flagellar_FlgA"/>
</dbReference>
<dbReference type="InterPro" id="IPR013974">
    <property type="entry name" value="SAF"/>
</dbReference>
<keyword evidence="9" id="KW-0969">Cilium</keyword>
<dbReference type="Pfam" id="PF13144">
    <property type="entry name" value="ChapFlgA"/>
    <property type="match status" value="1"/>
</dbReference>
<dbReference type="GO" id="GO:0044780">
    <property type="term" value="P:bacterial-type flagellum assembly"/>
    <property type="evidence" value="ECO:0007669"/>
    <property type="project" value="InterPro"/>
</dbReference>
<organism evidence="9 10">
    <name type="scientific">Marinobacterium lutimaris</name>
    <dbReference type="NCBI Taxonomy" id="568106"/>
    <lineage>
        <taxon>Bacteria</taxon>
        <taxon>Pseudomonadati</taxon>
        <taxon>Pseudomonadota</taxon>
        <taxon>Gammaproteobacteria</taxon>
        <taxon>Oceanospirillales</taxon>
        <taxon>Oceanospirillaceae</taxon>
        <taxon>Marinobacterium</taxon>
    </lineage>
</organism>
<gene>
    <name evidence="9" type="ORF">SAMN05444390_102586</name>
</gene>
<proteinExistence type="inferred from homology"/>
<dbReference type="GO" id="GO:0042597">
    <property type="term" value="C:periplasmic space"/>
    <property type="evidence" value="ECO:0007669"/>
    <property type="project" value="UniProtKB-SubCell"/>
</dbReference>
<evidence type="ECO:0000256" key="2">
    <source>
        <dbReference type="ARBA" id="ARBA00010474"/>
    </source>
</evidence>
<dbReference type="Pfam" id="PF17656">
    <property type="entry name" value="ChapFlgA_N"/>
    <property type="match status" value="1"/>
</dbReference>
<reference evidence="9 10" key="1">
    <citation type="submission" date="2016-10" db="EMBL/GenBank/DDBJ databases">
        <authorList>
            <person name="de Groot N.N."/>
        </authorList>
    </citation>
    <scope>NUCLEOTIDE SEQUENCE [LARGE SCALE GENOMIC DNA]</scope>
    <source>
        <strain evidence="9 10">DSM 22012</strain>
    </source>
</reference>
<protein>
    <recommendedName>
        <fullName evidence="3 7">Flagella basal body P-ring formation protein FlgA</fullName>
    </recommendedName>
</protein>
<keyword evidence="10" id="KW-1185">Reference proteome</keyword>
<dbReference type="SMART" id="SM00858">
    <property type="entry name" value="SAF"/>
    <property type="match status" value="1"/>
</dbReference>
<evidence type="ECO:0000259" key="8">
    <source>
        <dbReference type="SMART" id="SM00858"/>
    </source>
</evidence>
<comment type="function">
    <text evidence="6 7">Involved in the assembly process of the P-ring formation. It may associate with FlgF on the rod constituting a structure essential for the P-ring assembly or may act as a modulator protein for the P-ring assembly.</text>
</comment>
<evidence type="ECO:0000256" key="3">
    <source>
        <dbReference type="ARBA" id="ARBA00014754"/>
    </source>
</evidence>
<evidence type="ECO:0000256" key="7">
    <source>
        <dbReference type="RuleBase" id="RU362063"/>
    </source>
</evidence>
<accession>A0A1H6BE49</accession>
<dbReference type="PANTHER" id="PTHR36307">
    <property type="entry name" value="FLAGELLA BASAL BODY P-RING FORMATION PROTEIN FLGA"/>
    <property type="match status" value="1"/>
</dbReference>
<evidence type="ECO:0000313" key="10">
    <source>
        <dbReference type="Proteomes" id="UP000236745"/>
    </source>
</evidence>
<evidence type="ECO:0000256" key="1">
    <source>
        <dbReference type="ARBA" id="ARBA00004418"/>
    </source>
</evidence>
<comment type="similarity">
    <text evidence="2 7">Belongs to the FlgA family.</text>
</comment>
<evidence type="ECO:0000313" key="9">
    <source>
        <dbReference type="EMBL" id="SEG58824.1"/>
    </source>
</evidence>
<dbReference type="AlphaFoldDB" id="A0A1H6BE49"/>
<dbReference type="CDD" id="cd11614">
    <property type="entry name" value="SAF_CpaB_FlgA_like"/>
    <property type="match status" value="1"/>
</dbReference>
<evidence type="ECO:0000256" key="4">
    <source>
        <dbReference type="ARBA" id="ARBA00022729"/>
    </source>
</evidence>
<keyword evidence="9" id="KW-0966">Cell projection</keyword>
<name>A0A1H6BE49_9GAMM</name>
<keyword evidence="5 7" id="KW-0574">Periplasm</keyword>
<dbReference type="Proteomes" id="UP000236745">
    <property type="component" value="Unassembled WGS sequence"/>
</dbReference>
<keyword evidence="9" id="KW-0282">Flagellum</keyword>
<evidence type="ECO:0000256" key="5">
    <source>
        <dbReference type="ARBA" id="ARBA00022764"/>
    </source>
</evidence>
<feature type="domain" description="SAF" evidence="8">
    <location>
        <begin position="124"/>
        <end position="186"/>
    </location>
</feature>
<dbReference type="InterPro" id="IPR017585">
    <property type="entry name" value="SAF_FlgA"/>
</dbReference>
<dbReference type="Gene3D" id="2.30.30.760">
    <property type="match status" value="1"/>
</dbReference>